<name>F5XNN3_MICPN</name>
<dbReference type="AlphaFoldDB" id="F5XNN3"/>
<dbReference type="EMBL" id="AP012204">
    <property type="protein sequence ID" value="BAK34147.1"/>
    <property type="molecule type" value="Genomic_DNA"/>
</dbReference>
<dbReference type="eggNOG" id="COG1769">
    <property type="taxonomic scope" value="Bacteria"/>
</dbReference>
<dbReference type="RefSeq" id="WP_013862030.1">
    <property type="nucleotide sequence ID" value="NC_015635.1"/>
</dbReference>
<dbReference type="OrthoDB" id="3666789at2"/>
<gene>
    <name evidence="1" type="ordered locus">MLP_11330</name>
</gene>
<dbReference type="STRING" id="1032480.MLP_11330"/>
<evidence type="ECO:0000313" key="2">
    <source>
        <dbReference type="Proteomes" id="UP000007947"/>
    </source>
</evidence>
<dbReference type="KEGG" id="mph:MLP_11330"/>
<keyword evidence="2" id="KW-1185">Reference proteome</keyword>
<dbReference type="Proteomes" id="UP000007947">
    <property type="component" value="Chromosome"/>
</dbReference>
<evidence type="ECO:0008006" key="3">
    <source>
        <dbReference type="Google" id="ProtNLM"/>
    </source>
</evidence>
<proteinExistence type="predicted"/>
<accession>F5XNN3</accession>
<organism evidence="1 2">
    <name type="scientific">Microlunatus phosphovorus (strain ATCC 700054 / DSM 10555 / JCM 9379 / NBRC 101784 / NCIMB 13414 / VKM Ac-1990 / NM-1)</name>
    <dbReference type="NCBI Taxonomy" id="1032480"/>
    <lineage>
        <taxon>Bacteria</taxon>
        <taxon>Bacillati</taxon>
        <taxon>Actinomycetota</taxon>
        <taxon>Actinomycetes</taxon>
        <taxon>Propionibacteriales</taxon>
        <taxon>Propionibacteriaceae</taxon>
        <taxon>Microlunatus</taxon>
    </lineage>
</organism>
<protein>
    <recommendedName>
        <fullName evidence="3">CRISPR-associated protein</fullName>
    </recommendedName>
</protein>
<dbReference type="HOGENOM" id="CLU_677281_0_0_11"/>
<evidence type="ECO:0000313" key="1">
    <source>
        <dbReference type="EMBL" id="BAK34147.1"/>
    </source>
</evidence>
<reference evidence="1 2" key="1">
    <citation type="submission" date="2011-05" db="EMBL/GenBank/DDBJ databases">
        <title>Whole genome sequence of Microlunatus phosphovorus NM-1.</title>
        <authorList>
            <person name="Hosoyama A."/>
            <person name="Sasaki K."/>
            <person name="Harada T."/>
            <person name="Igarashi R."/>
            <person name="Kawakoshi A."/>
            <person name="Sasagawa M."/>
            <person name="Fukada J."/>
            <person name="Nakamura S."/>
            <person name="Katano Y."/>
            <person name="Hanada S."/>
            <person name="Kamagata Y."/>
            <person name="Nakamura N."/>
            <person name="Yamazaki S."/>
            <person name="Fujita N."/>
        </authorList>
    </citation>
    <scope>NUCLEOTIDE SEQUENCE [LARGE SCALE GENOMIC DNA]</scope>
    <source>
        <strain evidence="2">ATCC 700054 / DSM 10555 / JCM 9379 / NBRC 101784 / NCIMB 13414 / VKM Ac-1990 / NM-1</strain>
    </source>
</reference>
<sequence length="422" mass="43964">MTKHQYTLTAQSRISAALGPEKGNHTAVHRVIPGAVVRGAMATEWWRQFGKKTTAAQEFAALFDHGLRVGQAAPAGATLTSASTQVCKYRPKGCEAVVDRAILLAKAIDRKIEHCPTCGGVLTTDAGWHTNDMPVVRVTATELDSNETAATGNLYSRDALGAGAQGQPLTFEGSISATSDGALDWLDGAVIQVGGKRSLSLGLVRVEISAIDEPTLPPPAARSIVQLVSPAIIVDRFGAAALSQGALVAELSRVSGDRLAAVAPTASWIRTELIAGWHMQSALPKPADWAMTAGSCVVVSGLSESGRRRLSTGIGYRTAEGFGDIQVLDPRDFPNPPEPLGVVEASRFKRAVAQRHRGQALAAARKGLAAVKAIHASGGDPSGVIASAMRSVGFLPPAERAVFETLLGIDPAAIDDAIGALK</sequence>